<organism evidence="1 2">
    <name type="scientific">Urochloa decumbens</name>
    <dbReference type="NCBI Taxonomy" id="240449"/>
    <lineage>
        <taxon>Eukaryota</taxon>
        <taxon>Viridiplantae</taxon>
        <taxon>Streptophyta</taxon>
        <taxon>Embryophyta</taxon>
        <taxon>Tracheophyta</taxon>
        <taxon>Spermatophyta</taxon>
        <taxon>Magnoliopsida</taxon>
        <taxon>Liliopsida</taxon>
        <taxon>Poales</taxon>
        <taxon>Poaceae</taxon>
        <taxon>PACMAD clade</taxon>
        <taxon>Panicoideae</taxon>
        <taxon>Panicodae</taxon>
        <taxon>Paniceae</taxon>
        <taxon>Melinidinae</taxon>
        <taxon>Urochloa</taxon>
    </lineage>
</organism>
<evidence type="ECO:0000313" key="1">
    <source>
        <dbReference type="EMBL" id="CAM0144785.1"/>
    </source>
</evidence>
<dbReference type="AlphaFoldDB" id="A0ABC9GQX0"/>
<reference evidence="1" key="1">
    <citation type="submission" date="2024-10" db="EMBL/GenBank/DDBJ databases">
        <authorList>
            <person name="Ryan C."/>
        </authorList>
    </citation>
    <scope>NUCLEOTIDE SEQUENCE [LARGE SCALE GENOMIC DNA]</scope>
</reference>
<evidence type="ECO:0000313" key="2">
    <source>
        <dbReference type="Proteomes" id="UP001497457"/>
    </source>
</evidence>
<keyword evidence="2" id="KW-1185">Reference proteome</keyword>
<accession>A0ABC9GQX0</accession>
<gene>
    <name evidence="1" type="ORF">URODEC1_LOCUS118623</name>
</gene>
<name>A0ABC9GQX0_9POAL</name>
<sequence>MAFTLQVPSKPVLEQFATMLGLAEPTFSGRHGSDGYTIVGVHVVLGAAASVPYLYYEAAGPTVADAEQTVSLMAIHALAAEYQVELQGINYPQVVVLRNQVANLQERVYDVETLCCELLRMLRNAENQRSFLEMLTKSFFRRILGLRQALAALQHGGSDSGSAGSI</sequence>
<proteinExistence type="predicted"/>
<dbReference type="EMBL" id="CAXIPR030000087">
    <property type="protein sequence ID" value="CAM0144785.1"/>
    <property type="molecule type" value="Genomic_DNA"/>
</dbReference>
<comment type="caution">
    <text evidence="1">The sequence shown here is derived from an EMBL/GenBank/DDBJ whole genome shotgun (WGS) entry which is preliminary data.</text>
</comment>
<dbReference type="Proteomes" id="UP001497457">
    <property type="component" value="Unassembled WGS sequence"/>
</dbReference>
<protein>
    <submittedName>
        <fullName evidence="1">Uncharacterized protein</fullName>
    </submittedName>
</protein>